<feature type="chain" id="PRO_5012847279" evidence="11">
    <location>
        <begin position="20"/>
        <end position="213"/>
    </location>
</feature>
<dbReference type="EMBL" id="NBSH01000004">
    <property type="protein sequence ID" value="ORX38322.1"/>
    <property type="molecule type" value="Genomic_DNA"/>
</dbReference>
<name>A0A1Y1UK15_9TREE</name>
<keyword evidence="5 8" id="KW-0256">Endoplasmic reticulum</keyword>
<evidence type="ECO:0000256" key="2">
    <source>
        <dbReference type="ARBA" id="ARBA00010799"/>
    </source>
</evidence>
<dbReference type="InterPro" id="IPR027538">
    <property type="entry name" value="Get1_fungi"/>
</dbReference>
<accession>A0A1Y1UK15</accession>
<evidence type="ECO:0000313" key="13">
    <source>
        <dbReference type="Proteomes" id="UP000193218"/>
    </source>
</evidence>
<dbReference type="GO" id="GO:0043495">
    <property type="term" value="F:protein-membrane adaptor activity"/>
    <property type="evidence" value="ECO:0007669"/>
    <property type="project" value="TreeGrafter"/>
</dbReference>
<dbReference type="InterPro" id="IPR028945">
    <property type="entry name" value="Get1"/>
</dbReference>
<feature type="region of interest" description="Disordered" evidence="9">
    <location>
        <begin position="185"/>
        <end position="213"/>
    </location>
</feature>
<dbReference type="AlphaFoldDB" id="A0A1Y1UK15"/>
<comment type="caution">
    <text evidence="12">The sequence shown here is derived from an EMBL/GenBank/DDBJ whole genome shotgun (WGS) entry which is preliminary data.</text>
</comment>
<comment type="caution">
    <text evidence="8">Lacks conserved residue(s) required for the propagation of feature annotation.</text>
</comment>
<dbReference type="PANTHER" id="PTHR42650">
    <property type="entry name" value="TAIL-ANCHORED PROTEIN INSERTION RECEPTOR WRB"/>
    <property type="match status" value="1"/>
</dbReference>
<feature type="signal peptide" evidence="11">
    <location>
        <begin position="1"/>
        <end position="19"/>
    </location>
</feature>
<keyword evidence="4 8" id="KW-0812">Transmembrane</keyword>
<dbReference type="Proteomes" id="UP000193218">
    <property type="component" value="Unassembled WGS sequence"/>
</dbReference>
<dbReference type="FunCoup" id="A0A1Y1UK15">
    <property type="interactions" value="195"/>
</dbReference>
<comment type="similarity">
    <text evidence="2 8">Belongs to the WRB/GET1 family.</text>
</comment>
<keyword evidence="11" id="KW-0732">Signal</keyword>
<dbReference type="PANTHER" id="PTHR42650:SF1">
    <property type="entry name" value="GUIDED ENTRY OF TAIL-ANCHORED PROTEINS FACTOR 1"/>
    <property type="match status" value="1"/>
</dbReference>
<keyword evidence="13" id="KW-1185">Reference proteome</keyword>
<keyword evidence="3 8" id="KW-0813">Transport</keyword>
<organism evidence="12 13">
    <name type="scientific">Kockovaella imperatae</name>
    <dbReference type="NCBI Taxonomy" id="4999"/>
    <lineage>
        <taxon>Eukaryota</taxon>
        <taxon>Fungi</taxon>
        <taxon>Dikarya</taxon>
        <taxon>Basidiomycota</taxon>
        <taxon>Agaricomycotina</taxon>
        <taxon>Tremellomycetes</taxon>
        <taxon>Tremellales</taxon>
        <taxon>Cuniculitremaceae</taxon>
        <taxon>Kockovaella</taxon>
    </lineage>
</organism>
<evidence type="ECO:0000256" key="8">
    <source>
        <dbReference type="HAMAP-Rule" id="MF_03113"/>
    </source>
</evidence>
<dbReference type="Gene3D" id="1.10.287.660">
    <property type="entry name" value="Helix hairpin bin"/>
    <property type="match status" value="1"/>
</dbReference>
<evidence type="ECO:0000256" key="1">
    <source>
        <dbReference type="ARBA" id="ARBA00004477"/>
    </source>
</evidence>
<evidence type="ECO:0000256" key="9">
    <source>
        <dbReference type="SAM" id="MobiDB-lite"/>
    </source>
</evidence>
<feature type="topological domain" description="Lumenal" evidence="8">
    <location>
        <begin position="1"/>
        <end position="4"/>
    </location>
</feature>
<protein>
    <submittedName>
        <fullName evidence="12">Protein GET1</fullName>
    </submittedName>
</protein>
<dbReference type="Pfam" id="PF04420">
    <property type="entry name" value="CHD5"/>
    <property type="match status" value="1"/>
</dbReference>
<evidence type="ECO:0000256" key="6">
    <source>
        <dbReference type="ARBA" id="ARBA00022989"/>
    </source>
</evidence>
<keyword evidence="6 8" id="KW-1133">Transmembrane helix</keyword>
<sequence length="213" mass="23663">MANLALLIFLVVLLTQVVSWVGKSVLQELAFSLYSRLFLTSAAKKQRSLRKQVLDDKAELGRTSSQDEFAKWAKIKRRLDKSLADLEKSNSTLASARTKFTVQFSSLIWICTTGAQLVLVWWFRKRPVFWLPRGWIPGPIVWLLSFPSAPLGAVSSGAWAAVCKRVFATVEEIVKALMAPSPAPVPMANQAGPQSSRPTATIEPIELEHEKVD</sequence>
<evidence type="ECO:0000313" key="12">
    <source>
        <dbReference type="EMBL" id="ORX38322.1"/>
    </source>
</evidence>
<dbReference type="GO" id="GO:0005789">
    <property type="term" value="C:endoplasmic reticulum membrane"/>
    <property type="evidence" value="ECO:0007669"/>
    <property type="project" value="UniProtKB-SubCell"/>
</dbReference>
<evidence type="ECO:0000256" key="10">
    <source>
        <dbReference type="SAM" id="Phobius"/>
    </source>
</evidence>
<dbReference type="InterPro" id="IPR029012">
    <property type="entry name" value="Helix_hairpin_bin_sf"/>
</dbReference>
<evidence type="ECO:0000256" key="11">
    <source>
        <dbReference type="SAM" id="SignalP"/>
    </source>
</evidence>
<feature type="transmembrane region" description="Helical" evidence="10">
    <location>
        <begin position="100"/>
        <end position="123"/>
    </location>
</feature>
<dbReference type="InParanoid" id="A0A1Y1UK15"/>
<reference evidence="12 13" key="1">
    <citation type="submission" date="2017-03" db="EMBL/GenBank/DDBJ databases">
        <title>Widespread Adenine N6-methylation of Active Genes in Fungi.</title>
        <authorList>
            <consortium name="DOE Joint Genome Institute"/>
            <person name="Mondo S.J."/>
            <person name="Dannebaum R.O."/>
            <person name="Kuo R.C."/>
            <person name="Louie K.B."/>
            <person name="Bewick A.J."/>
            <person name="Labutti K."/>
            <person name="Haridas S."/>
            <person name="Kuo A."/>
            <person name="Salamov A."/>
            <person name="Ahrendt S.R."/>
            <person name="Lau R."/>
            <person name="Bowen B.P."/>
            <person name="Lipzen A."/>
            <person name="Sullivan W."/>
            <person name="Andreopoulos W.B."/>
            <person name="Clum A."/>
            <person name="Lindquist E."/>
            <person name="Daum C."/>
            <person name="Northen T.R."/>
            <person name="Ramamoorthy G."/>
            <person name="Schmitz R.J."/>
            <person name="Gryganskyi A."/>
            <person name="Culley D."/>
            <person name="Magnuson J."/>
            <person name="James T.Y."/>
            <person name="O'Malley M.A."/>
            <person name="Stajich J.E."/>
            <person name="Spatafora J.W."/>
            <person name="Visel A."/>
            <person name="Grigoriev I.V."/>
        </authorList>
    </citation>
    <scope>NUCLEOTIDE SEQUENCE [LARGE SCALE GENOMIC DNA]</scope>
    <source>
        <strain evidence="12 13">NRRL Y-17943</strain>
    </source>
</reference>
<dbReference type="GO" id="GO:0071816">
    <property type="term" value="P:tail-anchored membrane protein insertion into ER membrane"/>
    <property type="evidence" value="ECO:0007669"/>
    <property type="project" value="InterPro"/>
</dbReference>
<evidence type="ECO:0000256" key="5">
    <source>
        <dbReference type="ARBA" id="ARBA00022824"/>
    </source>
</evidence>
<comment type="subcellular location">
    <subcellularLocation>
        <location evidence="1">Endoplasmic reticulum membrane</location>
        <topology evidence="1">Multi-pass membrane protein</topology>
    </subcellularLocation>
</comment>
<dbReference type="OrthoDB" id="69461at2759"/>
<feature type="topological domain" description="Cytoplasmic" evidence="8">
    <location>
        <begin position="171"/>
        <end position="213"/>
    </location>
</feature>
<gene>
    <name evidence="8" type="primary">GET1</name>
    <name evidence="12" type="ORF">BD324DRAFT_599108</name>
</gene>
<evidence type="ECO:0000256" key="3">
    <source>
        <dbReference type="ARBA" id="ARBA00022448"/>
    </source>
</evidence>
<dbReference type="HAMAP" id="MF_03113">
    <property type="entry name" value="Get1"/>
    <property type="match status" value="1"/>
</dbReference>
<keyword evidence="7 8" id="KW-0472">Membrane</keyword>
<dbReference type="STRING" id="4999.A0A1Y1UK15"/>
<evidence type="ECO:0000256" key="7">
    <source>
        <dbReference type="ARBA" id="ARBA00023136"/>
    </source>
</evidence>
<dbReference type="GO" id="GO:0043529">
    <property type="term" value="C:GET complex"/>
    <property type="evidence" value="ECO:0007669"/>
    <property type="project" value="InterPro"/>
</dbReference>
<proteinExistence type="inferred from homology"/>
<evidence type="ECO:0000256" key="4">
    <source>
        <dbReference type="ARBA" id="ARBA00022692"/>
    </source>
</evidence>